<dbReference type="KEGG" id="fuv:JR347_12720"/>
<keyword evidence="1" id="KW-0812">Transmembrane</keyword>
<dbReference type="RefSeq" id="WP_205720976.1">
    <property type="nucleotide sequence ID" value="NZ_CP070608.1"/>
</dbReference>
<name>A0A974ZZT2_9BACT</name>
<reference evidence="2" key="1">
    <citation type="submission" date="2021-02" db="EMBL/GenBank/DDBJ databases">
        <title>Fulvivirga sp. S481 isolated from sea water.</title>
        <authorList>
            <person name="Bae S.S."/>
            <person name="Baek K."/>
        </authorList>
    </citation>
    <scope>NUCLEOTIDE SEQUENCE</scope>
    <source>
        <strain evidence="2">S481</strain>
    </source>
</reference>
<feature type="transmembrane region" description="Helical" evidence="1">
    <location>
        <begin position="138"/>
        <end position="156"/>
    </location>
</feature>
<feature type="transmembrane region" description="Helical" evidence="1">
    <location>
        <begin position="114"/>
        <end position="132"/>
    </location>
</feature>
<keyword evidence="1" id="KW-0472">Membrane</keyword>
<evidence type="ECO:0000313" key="3">
    <source>
        <dbReference type="Proteomes" id="UP000662783"/>
    </source>
</evidence>
<dbReference type="Proteomes" id="UP000662783">
    <property type="component" value="Chromosome"/>
</dbReference>
<sequence length="192" mass="22378">MDQFEYVVVLTSLILGLGIAQILTGIADVISNFRNTKLYLPHTLFVIFIFLLHIQDWWINYEYANVVESWTLKVVLLLLAYPIALFIMARMIFPTGLRSAETDFKQYYIDQWRYLFIIGSSTVVLSILHNSIISEMPLSMQLPQFAYLLTYIVFIVSKTNNHWAHLAFQSITFLGIVIYILTDMRMLDSYMP</sequence>
<protein>
    <submittedName>
        <fullName evidence="2">Uncharacterized protein</fullName>
    </submittedName>
</protein>
<feature type="transmembrane region" description="Helical" evidence="1">
    <location>
        <begin position="70"/>
        <end position="93"/>
    </location>
</feature>
<organism evidence="2 3">
    <name type="scientific">Fulvivirga lutea</name>
    <dbReference type="NCBI Taxonomy" id="2810512"/>
    <lineage>
        <taxon>Bacteria</taxon>
        <taxon>Pseudomonadati</taxon>
        <taxon>Bacteroidota</taxon>
        <taxon>Cytophagia</taxon>
        <taxon>Cytophagales</taxon>
        <taxon>Fulvivirgaceae</taxon>
        <taxon>Fulvivirga</taxon>
    </lineage>
</organism>
<feature type="transmembrane region" description="Helical" evidence="1">
    <location>
        <begin position="38"/>
        <end position="58"/>
    </location>
</feature>
<keyword evidence="1" id="KW-1133">Transmembrane helix</keyword>
<gene>
    <name evidence="2" type="ORF">JR347_12720</name>
</gene>
<evidence type="ECO:0000256" key="1">
    <source>
        <dbReference type="SAM" id="Phobius"/>
    </source>
</evidence>
<feature type="transmembrane region" description="Helical" evidence="1">
    <location>
        <begin position="163"/>
        <end position="182"/>
    </location>
</feature>
<dbReference type="EMBL" id="CP070608">
    <property type="protein sequence ID" value="QSE96460.1"/>
    <property type="molecule type" value="Genomic_DNA"/>
</dbReference>
<dbReference type="AlphaFoldDB" id="A0A974ZZT2"/>
<feature type="transmembrane region" description="Helical" evidence="1">
    <location>
        <begin position="6"/>
        <end position="26"/>
    </location>
</feature>
<evidence type="ECO:0000313" key="2">
    <source>
        <dbReference type="EMBL" id="QSE96460.1"/>
    </source>
</evidence>
<accession>A0A974ZZT2</accession>
<keyword evidence="3" id="KW-1185">Reference proteome</keyword>
<proteinExistence type="predicted"/>